<proteinExistence type="inferred from homology"/>
<dbReference type="GO" id="GO:1900376">
    <property type="term" value="P:regulation of secondary metabolite biosynthetic process"/>
    <property type="evidence" value="ECO:0007669"/>
    <property type="project" value="TreeGrafter"/>
</dbReference>
<evidence type="ECO:0000256" key="1">
    <source>
        <dbReference type="ARBA" id="ARBA00007957"/>
    </source>
</evidence>
<evidence type="ECO:0000256" key="7">
    <source>
        <dbReference type="PIRSR" id="PIRSR602481-1"/>
    </source>
</evidence>
<keyword evidence="2" id="KW-0678">Repressor</keyword>
<feature type="binding site" evidence="7">
    <location>
        <position position="142"/>
    </location>
    <ligand>
        <name>Zn(2+)</name>
        <dbReference type="ChEBI" id="CHEBI:29105"/>
    </ligand>
</feature>
<organism evidence="8 9">
    <name type="scientific">Desulfobulbus propionicus (strain ATCC 33891 / DSM 2032 / VKM B-1956 / 1pr3)</name>
    <dbReference type="NCBI Taxonomy" id="577650"/>
    <lineage>
        <taxon>Bacteria</taxon>
        <taxon>Pseudomonadati</taxon>
        <taxon>Thermodesulfobacteriota</taxon>
        <taxon>Desulfobulbia</taxon>
        <taxon>Desulfobulbales</taxon>
        <taxon>Desulfobulbaceae</taxon>
        <taxon>Desulfobulbus</taxon>
    </lineage>
</organism>
<feature type="binding site" evidence="7">
    <location>
        <position position="102"/>
    </location>
    <ligand>
        <name>Zn(2+)</name>
        <dbReference type="ChEBI" id="CHEBI:29105"/>
    </ligand>
</feature>
<dbReference type="InterPro" id="IPR036388">
    <property type="entry name" value="WH-like_DNA-bd_sf"/>
</dbReference>
<dbReference type="AlphaFoldDB" id="A0A7U3YNZ5"/>
<keyword evidence="4" id="KW-0805">Transcription regulation</keyword>
<keyword evidence="5" id="KW-0238">DNA-binding</keyword>
<dbReference type="InterPro" id="IPR043135">
    <property type="entry name" value="Fur_C"/>
</dbReference>
<comment type="similarity">
    <text evidence="1">Belongs to the Fur family.</text>
</comment>
<protein>
    <submittedName>
        <fullName evidence="8">Ferric uptake regulator, Fur family</fullName>
    </submittedName>
</protein>
<dbReference type="PANTHER" id="PTHR33202">
    <property type="entry name" value="ZINC UPTAKE REGULATION PROTEIN"/>
    <property type="match status" value="1"/>
</dbReference>
<dbReference type="KEGG" id="dpr:Despr_2737"/>
<evidence type="ECO:0000256" key="2">
    <source>
        <dbReference type="ARBA" id="ARBA00022491"/>
    </source>
</evidence>
<dbReference type="Pfam" id="PF01475">
    <property type="entry name" value="FUR"/>
    <property type="match status" value="1"/>
</dbReference>
<evidence type="ECO:0000256" key="3">
    <source>
        <dbReference type="ARBA" id="ARBA00022833"/>
    </source>
</evidence>
<sequence>MRMETIHIQRQIQHFEQRCKGAGLKVTHQRLEVYRELLGARDHPSAETLYKRLERRLPTLSLDTVYRTLATFEKLGLVHRLETAASQARYEVLHTRHHHFLCDVCGQVFDFFWPSFDTAELPSNVGEIGTVDHASVVVHGTCTACAQAQQEYDARQAESLQ</sequence>
<dbReference type="GO" id="GO:0008270">
    <property type="term" value="F:zinc ion binding"/>
    <property type="evidence" value="ECO:0007669"/>
    <property type="project" value="TreeGrafter"/>
</dbReference>
<dbReference type="SUPFAM" id="SSF46785">
    <property type="entry name" value="Winged helix' DNA-binding domain"/>
    <property type="match status" value="1"/>
</dbReference>
<evidence type="ECO:0000313" key="9">
    <source>
        <dbReference type="Proteomes" id="UP000006365"/>
    </source>
</evidence>
<keyword evidence="7" id="KW-0479">Metal-binding</keyword>
<comment type="cofactor">
    <cofactor evidence="7">
        <name>Zn(2+)</name>
        <dbReference type="ChEBI" id="CHEBI:29105"/>
    </cofactor>
    <text evidence="7">Binds 1 zinc ion per subunit.</text>
</comment>
<keyword evidence="9" id="KW-1185">Reference proteome</keyword>
<keyword evidence="6" id="KW-0804">Transcription</keyword>
<evidence type="ECO:0000256" key="4">
    <source>
        <dbReference type="ARBA" id="ARBA00023015"/>
    </source>
</evidence>
<dbReference type="InterPro" id="IPR036390">
    <property type="entry name" value="WH_DNA-bd_sf"/>
</dbReference>
<feature type="binding site" evidence="7">
    <location>
        <position position="105"/>
    </location>
    <ligand>
        <name>Zn(2+)</name>
        <dbReference type="ChEBI" id="CHEBI:29105"/>
    </ligand>
</feature>
<dbReference type="InterPro" id="IPR002481">
    <property type="entry name" value="FUR"/>
</dbReference>
<evidence type="ECO:0000256" key="6">
    <source>
        <dbReference type="ARBA" id="ARBA00023163"/>
    </source>
</evidence>
<gene>
    <name evidence="8" type="ordered locus">Despr_2737</name>
</gene>
<dbReference type="GO" id="GO:0000976">
    <property type="term" value="F:transcription cis-regulatory region binding"/>
    <property type="evidence" value="ECO:0007669"/>
    <property type="project" value="TreeGrafter"/>
</dbReference>
<dbReference type="EMBL" id="CP002364">
    <property type="protein sequence ID" value="ADW18872.1"/>
    <property type="molecule type" value="Genomic_DNA"/>
</dbReference>
<evidence type="ECO:0000256" key="5">
    <source>
        <dbReference type="ARBA" id="ARBA00023125"/>
    </source>
</evidence>
<keyword evidence="3 7" id="KW-0862">Zinc</keyword>
<dbReference type="CDD" id="cd07153">
    <property type="entry name" value="Fur_like"/>
    <property type="match status" value="1"/>
</dbReference>
<dbReference type="Proteomes" id="UP000006365">
    <property type="component" value="Chromosome"/>
</dbReference>
<feature type="binding site" evidence="7">
    <location>
        <position position="145"/>
    </location>
    <ligand>
        <name>Zn(2+)</name>
        <dbReference type="ChEBI" id="CHEBI:29105"/>
    </ligand>
</feature>
<evidence type="ECO:0000313" key="8">
    <source>
        <dbReference type="EMBL" id="ADW18872.1"/>
    </source>
</evidence>
<dbReference type="Gene3D" id="3.30.1490.190">
    <property type="match status" value="1"/>
</dbReference>
<dbReference type="GO" id="GO:0045892">
    <property type="term" value="P:negative regulation of DNA-templated transcription"/>
    <property type="evidence" value="ECO:0007669"/>
    <property type="project" value="TreeGrafter"/>
</dbReference>
<dbReference type="GO" id="GO:0003700">
    <property type="term" value="F:DNA-binding transcription factor activity"/>
    <property type="evidence" value="ECO:0007669"/>
    <property type="project" value="InterPro"/>
</dbReference>
<name>A0A7U3YNZ5_DESPD</name>
<dbReference type="PANTHER" id="PTHR33202:SF8">
    <property type="entry name" value="PEROXIDE-RESPONSIVE REPRESSOR PERR"/>
    <property type="match status" value="1"/>
</dbReference>
<reference evidence="8 9" key="1">
    <citation type="journal article" date="2011" name="Stand. Genomic Sci.">
        <title>Complete genome sequence of Desulfobulbus propionicus type strain (1pr3).</title>
        <authorList>
            <person name="Pagani I."/>
            <person name="Lapidus A."/>
            <person name="Nolan M."/>
            <person name="Lucas S."/>
            <person name="Hammon N."/>
            <person name="Deshpande S."/>
            <person name="Cheng J.F."/>
            <person name="Chertkov O."/>
            <person name="Davenport K."/>
            <person name="Tapia R."/>
            <person name="Han C."/>
            <person name="Goodwin L."/>
            <person name="Pitluck S."/>
            <person name="Liolios K."/>
            <person name="Mavromatis K."/>
            <person name="Ivanova N."/>
            <person name="Mikhailova N."/>
            <person name="Pati A."/>
            <person name="Chen A."/>
            <person name="Palaniappan K."/>
            <person name="Land M."/>
            <person name="Hauser L."/>
            <person name="Chang Y.J."/>
            <person name="Jeffries C.D."/>
            <person name="Detter J.C."/>
            <person name="Brambilla E."/>
            <person name="Kannan K.P."/>
            <person name="Djao O.D."/>
            <person name="Rohde M."/>
            <person name="Pukall R."/>
            <person name="Spring S."/>
            <person name="Goker M."/>
            <person name="Sikorski J."/>
            <person name="Woyke T."/>
            <person name="Bristow J."/>
            <person name="Eisen J.A."/>
            <person name="Markowitz V."/>
            <person name="Hugenholtz P."/>
            <person name="Kyrpides N.C."/>
            <person name="Klenk H.P."/>
        </authorList>
    </citation>
    <scope>NUCLEOTIDE SEQUENCE [LARGE SCALE GENOMIC DNA]</scope>
    <source>
        <strain evidence="9">ATCC 33891 / DSM 2032 / 1pr3</strain>
    </source>
</reference>
<dbReference type="Gene3D" id="1.10.10.10">
    <property type="entry name" value="Winged helix-like DNA-binding domain superfamily/Winged helix DNA-binding domain"/>
    <property type="match status" value="1"/>
</dbReference>
<accession>A0A7U3YNZ5</accession>